<dbReference type="Proteomes" id="UP000264310">
    <property type="component" value="Unassembled WGS sequence"/>
</dbReference>
<dbReference type="InterPro" id="IPR010753">
    <property type="entry name" value="DUF1330"/>
</dbReference>
<sequence length="97" mass="11062">MPKGYWIARVEVRDPDRYGEYVETARPAFEEYGARFLVRGGAFEQLEGDARPRNIVIEFESIEKARACYESPQYRKAAAIRQAIADADIILVEGYDG</sequence>
<accession>A0A371X1R7</accession>
<dbReference type="PANTHER" id="PTHR41521">
    <property type="match status" value="1"/>
</dbReference>
<protein>
    <submittedName>
        <fullName evidence="2">DUF1330 domain-containing protein</fullName>
    </submittedName>
</protein>
<name>A0A371X1R7_9HYPH</name>
<keyword evidence="3" id="KW-1185">Reference proteome</keyword>
<evidence type="ECO:0000313" key="3">
    <source>
        <dbReference type="Proteomes" id="UP000264310"/>
    </source>
</evidence>
<dbReference type="PANTHER" id="PTHR41521:SF4">
    <property type="entry name" value="BLR0684 PROTEIN"/>
    <property type="match status" value="1"/>
</dbReference>
<evidence type="ECO:0000313" key="2">
    <source>
        <dbReference type="EMBL" id="RFC63137.1"/>
    </source>
</evidence>
<evidence type="ECO:0000259" key="1">
    <source>
        <dbReference type="Pfam" id="PF07045"/>
    </source>
</evidence>
<dbReference type="InterPro" id="IPR011008">
    <property type="entry name" value="Dimeric_a/b-barrel"/>
</dbReference>
<dbReference type="Pfam" id="PF07045">
    <property type="entry name" value="DUF1330"/>
    <property type="match status" value="1"/>
</dbReference>
<dbReference type="Gene3D" id="3.30.70.100">
    <property type="match status" value="1"/>
</dbReference>
<proteinExistence type="predicted"/>
<dbReference type="OrthoDB" id="9806380at2"/>
<dbReference type="AlphaFoldDB" id="A0A371X1R7"/>
<reference evidence="2 3" key="1">
    <citation type="submission" date="2018-08" db="EMBL/GenBank/DDBJ databases">
        <title>Fulvimarina sp. 85, whole genome shotgun sequence.</title>
        <authorList>
            <person name="Tuo L."/>
        </authorList>
    </citation>
    <scope>NUCLEOTIDE SEQUENCE [LARGE SCALE GENOMIC DNA]</scope>
    <source>
        <strain evidence="2 3">85</strain>
    </source>
</reference>
<organism evidence="2 3">
    <name type="scientific">Fulvimarina endophytica</name>
    <dbReference type="NCBI Taxonomy" id="2293836"/>
    <lineage>
        <taxon>Bacteria</taxon>
        <taxon>Pseudomonadati</taxon>
        <taxon>Pseudomonadota</taxon>
        <taxon>Alphaproteobacteria</taxon>
        <taxon>Hyphomicrobiales</taxon>
        <taxon>Aurantimonadaceae</taxon>
        <taxon>Fulvimarina</taxon>
    </lineage>
</organism>
<dbReference type="EMBL" id="QURL01000005">
    <property type="protein sequence ID" value="RFC63137.1"/>
    <property type="molecule type" value="Genomic_DNA"/>
</dbReference>
<dbReference type="RefSeq" id="WP_116684009.1">
    <property type="nucleotide sequence ID" value="NZ_QURL01000005.1"/>
</dbReference>
<gene>
    <name evidence="2" type="ORF">DYI37_14525</name>
</gene>
<feature type="domain" description="DUF1330" evidence="1">
    <location>
        <begin position="3"/>
        <end position="95"/>
    </location>
</feature>
<dbReference type="SUPFAM" id="SSF54909">
    <property type="entry name" value="Dimeric alpha+beta barrel"/>
    <property type="match status" value="1"/>
</dbReference>
<comment type="caution">
    <text evidence="2">The sequence shown here is derived from an EMBL/GenBank/DDBJ whole genome shotgun (WGS) entry which is preliminary data.</text>
</comment>